<dbReference type="AlphaFoldDB" id="A0AAJ5WW09"/>
<name>A0AAJ5WW09_9BACT</name>
<gene>
    <name evidence="1" type="ORF">P0Y53_09955</name>
</gene>
<evidence type="ECO:0000313" key="1">
    <source>
        <dbReference type="EMBL" id="WEK37825.1"/>
    </source>
</evidence>
<evidence type="ECO:0000313" key="2">
    <source>
        <dbReference type="Proteomes" id="UP001220610"/>
    </source>
</evidence>
<proteinExistence type="predicted"/>
<dbReference type="SUPFAM" id="SSF88659">
    <property type="entry name" value="Sigma3 and sigma4 domains of RNA polymerase sigma factors"/>
    <property type="match status" value="1"/>
</dbReference>
<accession>A0AAJ5WW09</accession>
<protein>
    <submittedName>
        <fullName evidence="1">Uncharacterized protein</fullName>
    </submittedName>
</protein>
<dbReference type="InterPro" id="IPR013324">
    <property type="entry name" value="RNA_pol_sigma_r3/r4-like"/>
</dbReference>
<dbReference type="EMBL" id="CP119311">
    <property type="protein sequence ID" value="WEK37825.1"/>
    <property type="molecule type" value="Genomic_DNA"/>
</dbReference>
<sequence>MAQESMDIPQAEPALPGELFYRAQMQLAFDTLPMQCRSILYFSFVQDKAALMEIRAKTVRNQRVIGRAKLKALLSP</sequence>
<dbReference type="Proteomes" id="UP001220610">
    <property type="component" value="Chromosome"/>
</dbReference>
<reference evidence="1" key="1">
    <citation type="submission" date="2023-03" db="EMBL/GenBank/DDBJ databases">
        <title>Andean soil-derived lignocellulolytic bacterial consortium as a source of novel taxa and putative plastic-active enzymes.</title>
        <authorList>
            <person name="Diaz-Garcia L."/>
            <person name="Chuvochina M."/>
            <person name="Feuerriegel G."/>
            <person name="Bunk B."/>
            <person name="Sproer C."/>
            <person name="Streit W.R."/>
            <person name="Rodriguez L.M."/>
            <person name="Overmann J."/>
            <person name="Jimenez D.J."/>
        </authorList>
    </citation>
    <scope>NUCLEOTIDE SEQUENCE</scope>
    <source>
        <strain evidence="1">MAG 7</strain>
    </source>
</reference>
<organism evidence="1 2">
    <name type="scientific">Candidatus Pseudobacter hemicellulosilyticus</name>
    <dbReference type="NCBI Taxonomy" id="3121375"/>
    <lineage>
        <taxon>Bacteria</taxon>
        <taxon>Pseudomonadati</taxon>
        <taxon>Bacteroidota</taxon>
        <taxon>Chitinophagia</taxon>
        <taxon>Chitinophagales</taxon>
        <taxon>Chitinophagaceae</taxon>
        <taxon>Pseudobacter</taxon>
    </lineage>
</organism>